<comment type="caution">
    <text evidence="2">The sequence shown here is derived from an EMBL/GenBank/DDBJ whole genome shotgun (WGS) entry which is preliminary data.</text>
</comment>
<feature type="compositionally biased region" description="Gly residues" evidence="1">
    <location>
        <begin position="1"/>
        <end position="12"/>
    </location>
</feature>
<accession>K0SV71</accession>
<proteinExistence type="predicted"/>
<feature type="region of interest" description="Disordered" evidence="1">
    <location>
        <begin position="1"/>
        <end position="31"/>
    </location>
</feature>
<organism evidence="2 3">
    <name type="scientific">Thalassiosira oceanica</name>
    <name type="common">Marine diatom</name>
    <dbReference type="NCBI Taxonomy" id="159749"/>
    <lineage>
        <taxon>Eukaryota</taxon>
        <taxon>Sar</taxon>
        <taxon>Stramenopiles</taxon>
        <taxon>Ochrophyta</taxon>
        <taxon>Bacillariophyta</taxon>
        <taxon>Coscinodiscophyceae</taxon>
        <taxon>Thalassiosirophycidae</taxon>
        <taxon>Thalassiosirales</taxon>
        <taxon>Thalassiosiraceae</taxon>
        <taxon>Thalassiosira</taxon>
    </lineage>
</organism>
<reference evidence="2 3" key="1">
    <citation type="journal article" date="2012" name="Genome Biol.">
        <title>Genome and low-iron response of an oceanic diatom adapted to chronic iron limitation.</title>
        <authorList>
            <person name="Lommer M."/>
            <person name="Specht M."/>
            <person name="Roy A.S."/>
            <person name="Kraemer L."/>
            <person name="Andreson R."/>
            <person name="Gutowska M.A."/>
            <person name="Wolf J."/>
            <person name="Bergner S.V."/>
            <person name="Schilhabel M.B."/>
            <person name="Klostermeier U.C."/>
            <person name="Beiko R.G."/>
            <person name="Rosenstiel P."/>
            <person name="Hippler M."/>
            <person name="Laroche J."/>
        </authorList>
    </citation>
    <scope>NUCLEOTIDE SEQUENCE [LARGE SCALE GENOMIC DNA]</scope>
    <source>
        <strain evidence="2 3">CCMP1005</strain>
    </source>
</reference>
<dbReference type="Proteomes" id="UP000266841">
    <property type="component" value="Unassembled WGS sequence"/>
</dbReference>
<evidence type="ECO:0000313" key="2">
    <source>
        <dbReference type="EMBL" id="EJK70278.1"/>
    </source>
</evidence>
<dbReference type="EMBL" id="AGNL01008777">
    <property type="protein sequence ID" value="EJK70278.1"/>
    <property type="molecule type" value="Genomic_DNA"/>
</dbReference>
<gene>
    <name evidence="2" type="ORF">THAOC_08376</name>
</gene>
<name>K0SV71_THAOC</name>
<evidence type="ECO:0000256" key="1">
    <source>
        <dbReference type="SAM" id="MobiDB-lite"/>
    </source>
</evidence>
<protein>
    <submittedName>
        <fullName evidence="2">Uncharacterized protein</fullName>
    </submittedName>
</protein>
<keyword evidence="3" id="KW-1185">Reference proteome</keyword>
<evidence type="ECO:0000313" key="3">
    <source>
        <dbReference type="Proteomes" id="UP000266841"/>
    </source>
</evidence>
<sequence>MGPDMGEGGGFLPTGNRGVHTVPGDGRESNGLEFEIARSRTGDDAGSAARFGCFSTSPGTAFAPHGVRLGSWEIQLPLRTRVKRRPEVNCRTGQLASWPLQANKITN</sequence>
<dbReference type="AlphaFoldDB" id="K0SV71"/>